<evidence type="ECO:0000313" key="1">
    <source>
        <dbReference type="EMBL" id="TCF58594.1"/>
    </source>
</evidence>
<gene>
    <name evidence="1" type="ORF">MCC10113_0895</name>
</gene>
<reference evidence="1 2" key="1">
    <citation type="journal article" date="2018" name="Sci. Rep.">
        <title>Genomic diversity and distribution of Bifidobacterium longum subsp. longum across the human lifespan.</title>
        <authorList>
            <person name="Odamaki T."/>
            <person name="Bottacini F."/>
            <person name="Kato K."/>
            <person name="Mitsuyama E."/>
            <person name="Yoshida K."/>
            <person name="Horigome A."/>
            <person name="Xiao J.Z."/>
            <person name="van Sinderen D."/>
        </authorList>
    </citation>
    <scope>NUCLEOTIDE SEQUENCE [LARGE SCALE GENOMIC DNA]</scope>
    <source>
        <strain evidence="1 2">MCC10113</strain>
    </source>
</reference>
<organism evidence="1 2">
    <name type="scientific">Bifidobacterium longum subsp. longum</name>
    <dbReference type="NCBI Taxonomy" id="1679"/>
    <lineage>
        <taxon>Bacteria</taxon>
        <taxon>Bacillati</taxon>
        <taxon>Actinomycetota</taxon>
        <taxon>Actinomycetes</taxon>
        <taxon>Bifidobacteriales</taxon>
        <taxon>Bifidobacteriaceae</taxon>
        <taxon>Bifidobacterium</taxon>
    </lineage>
</organism>
<dbReference type="Proteomes" id="UP000292478">
    <property type="component" value="Unassembled WGS sequence"/>
</dbReference>
<proteinExistence type="predicted"/>
<name>A0A4R0V6A0_BIFLL</name>
<comment type="caution">
    <text evidence="1">The sequence shown here is derived from an EMBL/GenBank/DDBJ whole genome shotgun (WGS) entry which is preliminary data.</text>
</comment>
<accession>A0A4R0V6A0</accession>
<dbReference type="AlphaFoldDB" id="A0A4R0V6A0"/>
<evidence type="ECO:0000313" key="2">
    <source>
        <dbReference type="Proteomes" id="UP000292478"/>
    </source>
</evidence>
<protein>
    <submittedName>
        <fullName evidence="1">Uncharacterized protein</fullName>
    </submittedName>
</protein>
<dbReference type="EMBL" id="SHTC01000013">
    <property type="protein sequence ID" value="TCF58594.1"/>
    <property type="molecule type" value="Genomic_DNA"/>
</dbReference>
<sequence length="45" mass="5077">MNNTILTDNKEIETLDLPLMVERRLPLRSNLAQDRVQGAPSAVRS</sequence>
<dbReference type="RefSeq" id="WP_242668870.1">
    <property type="nucleotide sequence ID" value="NZ_SHRJ01000014.1"/>
</dbReference>